<reference evidence="1 2" key="1">
    <citation type="submission" date="2018-02" db="EMBL/GenBank/DDBJ databases">
        <title>The genomes of Aspergillus section Nigri reveals drivers in fungal speciation.</title>
        <authorList>
            <consortium name="DOE Joint Genome Institute"/>
            <person name="Vesth T.C."/>
            <person name="Nybo J."/>
            <person name="Theobald S."/>
            <person name="Brandl J."/>
            <person name="Frisvad J.C."/>
            <person name="Nielsen K.F."/>
            <person name="Lyhne E.K."/>
            <person name="Kogle M.E."/>
            <person name="Kuo A."/>
            <person name="Riley R."/>
            <person name="Clum A."/>
            <person name="Nolan M."/>
            <person name="Lipzen A."/>
            <person name="Salamov A."/>
            <person name="Henrissat B."/>
            <person name="Wiebenga A."/>
            <person name="De vries R.P."/>
            <person name="Grigoriev I.V."/>
            <person name="Mortensen U.H."/>
            <person name="Andersen M.R."/>
            <person name="Baker S.E."/>
        </authorList>
    </citation>
    <scope>NUCLEOTIDE SEQUENCE [LARGE SCALE GENOMIC DNA]</scope>
    <source>
        <strain evidence="1 2">CBS 121593</strain>
    </source>
</reference>
<proteinExistence type="predicted"/>
<dbReference type="RefSeq" id="XP_025570839.1">
    <property type="nucleotide sequence ID" value="XM_025723460.1"/>
</dbReference>
<gene>
    <name evidence="1" type="ORF">BO80DRAFT_484260</name>
</gene>
<dbReference type="EMBL" id="KZ824474">
    <property type="protein sequence ID" value="RAK96511.1"/>
    <property type="molecule type" value="Genomic_DNA"/>
</dbReference>
<dbReference type="Proteomes" id="UP000249402">
    <property type="component" value="Unassembled WGS sequence"/>
</dbReference>
<sequence>MRKPSQKTTAPPPTYHAKSILKYDFKTINRTCPTPRNLWTVICTQSFPLSQFTQSEECHVLAGNPPFHKRTLFDCIVIRSYDPDCIDYSAHVPIFVVLYKDATEDTEMGWEHAKAQMLEYCRDSLKGRKRIYGVLAVGMKVRVCCCSYPVGYTSIEDGIELDLEDPADRCGLEEALVVVRERGWRWATDLRF</sequence>
<dbReference type="AlphaFoldDB" id="A0A395GLX4"/>
<dbReference type="OrthoDB" id="4499616at2759"/>
<organism evidence="1 2">
    <name type="scientific">Aspergillus ibericus CBS 121593</name>
    <dbReference type="NCBI Taxonomy" id="1448316"/>
    <lineage>
        <taxon>Eukaryota</taxon>
        <taxon>Fungi</taxon>
        <taxon>Dikarya</taxon>
        <taxon>Ascomycota</taxon>
        <taxon>Pezizomycotina</taxon>
        <taxon>Eurotiomycetes</taxon>
        <taxon>Eurotiomycetidae</taxon>
        <taxon>Eurotiales</taxon>
        <taxon>Aspergillaceae</taxon>
        <taxon>Aspergillus</taxon>
        <taxon>Aspergillus subgen. Circumdati</taxon>
    </lineage>
</organism>
<protein>
    <submittedName>
        <fullName evidence="1">Uncharacterized protein</fullName>
    </submittedName>
</protein>
<evidence type="ECO:0000313" key="1">
    <source>
        <dbReference type="EMBL" id="RAK96511.1"/>
    </source>
</evidence>
<keyword evidence="2" id="KW-1185">Reference proteome</keyword>
<dbReference type="VEuPathDB" id="FungiDB:BO80DRAFT_484260"/>
<accession>A0A395GLX4</accession>
<dbReference type="GeneID" id="37228325"/>
<name>A0A395GLX4_9EURO</name>
<evidence type="ECO:0000313" key="2">
    <source>
        <dbReference type="Proteomes" id="UP000249402"/>
    </source>
</evidence>